<keyword evidence="2 4" id="KW-0479">Metal-binding</keyword>
<evidence type="ECO:0000259" key="5">
    <source>
        <dbReference type="PROSITE" id="PS51007"/>
    </source>
</evidence>
<name>A0ABW5Z527_9FLAO</name>
<feature type="domain" description="Cytochrome c" evidence="5">
    <location>
        <begin position="153"/>
        <end position="224"/>
    </location>
</feature>
<organism evidence="6 7">
    <name type="scientific">Flavobacterium ardleyense</name>
    <dbReference type="NCBI Taxonomy" id="2038737"/>
    <lineage>
        <taxon>Bacteria</taxon>
        <taxon>Pseudomonadati</taxon>
        <taxon>Bacteroidota</taxon>
        <taxon>Flavobacteriia</taxon>
        <taxon>Flavobacteriales</taxon>
        <taxon>Flavobacteriaceae</taxon>
        <taxon>Flavobacterium</taxon>
    </lineage>
</organism>
<reference evidence="7" key="1">
    <citation type="journal article" date="2019" name="Int. J. Syst. Evol. Microbiol.">
        <title>The Global Catalogue of Microorganisms (GCM) 10K type strain sequencing project: providing services to taxonomists for standard genome sequencing and annotation.</title>
        <authorList>
            <consortium name="The Broad Institute Genomics Platform"/>
            <consortium name="The Broad Institute Genome Sequencing Center for Infectious Disease"/>
            <person name="Wu L."/>
            <person name="Ma J."/>
        </authorList>
    </citation>
    <scope>NUCLEOTIDE SEQUENCE [LARGE SCALE GENOMIC DNA]</scope>
    <source>
        <strain evidence="7">KCTC 52644</strain>
    </source>
</reference>
<evidence type="ECO:0000313" key="6">
    <source>
        <dbReference type="EMBL" id="MFD2907426.1"/>
    </source>
</evidence>
<dbReference type="PROSITE" id="PS51007">
    <property type="entry name" value="CYTC"/>
    <property type="match status" value="1"/>
</dbReference>
<dbReference type="Pfam" id="PF00034">
    <property type="entry name" value="Cytochrom_C"/>
    <property type="match status" value="1"/>
</dbReference>
<dbReference type="EMBL" id="JBHUOL010000004">
    <property type="protein sequence ID" value="MFD2907426.1"/>
    <property type="molecule type" value="Genomic_DNA"/>
</dbReference>
<keyword evidence="3 4" id="KW-0408">Iron</keyword>
<protein>
    <submittedName>
        <fullName evidence="6">C-type cytochrome</fullName>
    </submittedName>
</protein>
<dbReference type="InterPro" id="IPR009056">
    <property type="entry name" value="Cyt_c-like_dom"/>
</dbReference>
<evidence type="ECO:0000256" key="4">
    <source>
        <dbReference type="PROSITE-ProRule" id="PRU00433"/>
    </source>
</evidence>
<evidence type="ECO:0000256" key="1">
    <source>
        <dbReference type="ARBA" id="ARBA00022617"/>
    </source>
</evidence>
<gene>
    <name evidence="6" type="ORF">ACFSX9_01630</name>
</gene>
<dbReference type="Gene3D" id="1.10.760.10">
    <property type="entry name" value="Cytochrome c-like domain"/>
    <property type="match status" value="1"/>
</dbReference>
<accession>A0ABW5Z527</accession>
<proteinExistence type="predicted"/>
<dbReference type="Proteomes" id="UP001597549">
    <property type="component" value="Unassembled WGS sequence"/>
</dbReference>
<evidence type="ECO:0000313" key="7">
    <source>
        <dbReference type="Proteomes" id="UP001597549"/>
    </source>
</evidence>
<keyword evidence="1 4" id="KW-0349">Heme</keyword>
<evidence type="ECO:0000256" key="2">
    <source>
        <dbReference type="ARBA" id="ARBA00022723"/>
    </source>
</evidence>
<dbReference type="InterPro" id="IPR036909">
    <property type="entry name" value="Cyt_c-like_dom_sf"/>
</dbReference>
<keyword evidence="7" id="KW-1185">Reference proteome</keyword>
<sequence>MSYSRITKFTLLTLLVLLVQLSCTEQRIENKTTLNKYADGKLLRESVKYQDNDTITEFTYFKNGKLNYKRQLLNNKRVGWSYTYNKRGQVTLKVDYLARCEQHSCECNQTVTAYENGSKVYSYEVTAGLKSEKHTVYDQEVYKKLKDQSTDKSDTAQGKIIFQNNCGMCHRVEKQLVGIALSSFSNTMNADELVELLAGNHGHPWTKSTQQEADQLISYINSNCN</sequence>
<comment type="caution">
    <text evidence="6">The sequence shown here is derived from an EMBL/GenBank/DDBJ whole genome shotgun (WGS) entry which is preliminary data.</text>
</comment>
<dbReference type="Gene3D" id="3.90.930.1">
    <property type="match status" value="1"/>
</dbReference>
<dbReference type="SUPFAM" id="SSF46626">
    <property type="entry name" value="Cytochrome c"/>
    <property type="match status" value="1"/>
</dbReference>
<dbReference type="RefSeq" id="WP_379803566.1">
    <property type="nucleotide sequence ID" value="NZ_JBHUOL010000004.1"/>
</dbReference>
<evidence type="ECO:0000256" key="3">
    <source>
        <dbReference type="ARBA" id="ARBA00023004"/>
    </source>
</evidence>